<dbReference type="Proteomes" id="UP000789405">
    <property type="component" value="Unassembled WGS sequence"/>
</dbReference>
<comment type="caution">
    <text evidence="1">The sequence shown here is derived from an EMBL/GenBank/DDBJ whole genome shotgun (WGS) entry which is preliminary data.</text>
</comment>
<reference evidence="1" key="1">
    <citation type="submission" date="2021-06" db="EMBL/GenBank/DDBJ databases">
        <authorList>
            <person name="Kallberg Y."/>
            <person name="Tangrot J."/>
            <person name="Rosling A."/>
        </authorList>
    </citation>
    <scope>NUCLEOTIDE SEQUENCE</scope>
    <source>
        <strain evidence="1">MA453B</strain>
    </source>
</reference>
<keyword evidence="2" id="KW-1185">Reference proteome</keyword>
<evidence type="ECO:0000313" key="2">
    <source>
        <dbReference type="Proteomes" id="UP000789405"/>
    </source>
</evidence>
<feature type="non-terminal residue" evidence="1">
    <location>
        <position position="85"/>
    </location>
</feature>
<dbReference type="EMBL" id="CAJVPY010003577">
    <property type="protein sequence ID" value="CAG8595460.1"/>
    <property type="molecule type" value="Genomic_DNA"/>
</dbReference>
<protein>
    <submittedName>
        <fullName evidence="1">17666_t:CDS:1</fullName>
    </submittedName>
</protein>
<gene>
    <name evidence="1" type="ORF">DERYTH_LOCUS7370</name>
</gene>
<organism evidence="1 2">
    <name type="scientific">Dentiscutata erythropus</name>
    <dbReference type="NCBI Taxonomy" id="1348616"/>
    <lineage>
        <taxon>Eukaryota</taxon>
        <taxon>Fungi</taxon>
        <taxon>Fungi incertae sedis</taxon>
        <taxon>Mucoromycota</taxon>
        <taxon>Glomeromycotina</taxon>
        <taxon>Glomeromycetes</taxon>
        <taxon>Diversisporales</taxon>
        <taxon>Gigasporaceae</taxon>
        <taxon>Dentiscutata</taxon>
    </lineage>
</organism>
<accession>A0A9N9CCX5</accession>
<name>A0A9N9CCX5_9GLOM</name>
<evidence type="ECO:0000313" key="1">
    <source>
        <dbReference type="EMBL" id="CAG8595460.1"/>
    </source>
</evidence>
<sequence length="85" mass="9577">PNLLIPSPVVLRFSGCEPIICEFVLSRPLFFDQKQVQRFLTSASRQPRYFHFVISLSQTDMNLASIMPGIAEAFISAVAENCVSW</sequence>
<dbReference type="AlphaFoldDB" id="A0A9N9CCX5"/>
<proteinExistence type="predicted"/>